<proteinExistence type="predicted"/>
<evidence type="ECO:0008006" key="3">
    <source>
        <dbReference type="Google" id="ProtNLM"/>
    </source>
</evidence>
<protein>
    <recommendedName>
        <fullName evidence="3">Lipoprotein</fullName>
    </recommendedName>
</protein>
<keyword evidence="2" id="KW-1185">Reference proteome</keyword>
<reference evidence="2" key="1">
    <citation type="journal article" date="2019" name="Int. J. Syst. Evol. Microbiol.">
        <title>The Global Catalogue of Microorganisms (GCM) 10K type strain sequencing project: providing services to taxonomists for standard genome sequencing and annotation.</title>
        <authorList>
            <consortium name="The Broad Institute Genomics Platform"/>
            <consortium name="The Broad Institute Genome Sequencing Center for Infectious Disease"/>
            <person name="Wu L."/>
            <person name="Ma J."/>
        </authorList>
    </citation>
    <scope>NUCLEOTIDE SEQUENCE [LARGE SCALE GENOMIC DNA]</scope>
    <source>
        <strain evidence="2">CCUG 60527</strain>
    </source>
</reference>
<dbReference type="Proteomes" id="UP001597062">
    <property type="component" value="Unassembled WGS sequence"/>
</dbReference>
<dbReference type="PROSITE" id="PS51257">
    <property type="entry name" value="PROKAR_LIPOPROTEIN"/>
    <property type="match status" value="1"/>
</dbReference>
<dbReference type="EMBL" id="JBHTJR010000002">
    <property type="protein sequence ID" value="MFD0991620.1"/>
    <property type="molecule type" value="Genomic_DNA"/>
</dbReference>
<gene>
    <name evidence="1" type="ORF">ACFQ1U_00235</name>
</gene>
<name>A0ABW3JM78_9FLAO</name>
<organism evidence="1 2">
    <name type="scientific">Tenacibaculum geojense</name>
    <dbReference type="NCBI Taxonomy" id="915352"/>
    <lineage>
        <taxon>Bacteria</taxon>
        <taxon>Pseudomonadati</taxon>
        <taxon>Bacteroidota</taxon>
        <taxon>Flavobacteriia</taxon>
        <taxon>Flavobacteriales</taxon>
        <taxon>Flavobacteriaceae</taxon>
        <taxon>Tenacibaculum</taxon>
    </lineage>
</organism>
<evidence type="ECO:0000313" key="2">
    <source>
        <dbReference type="Proteomes" id="UP001597062"/>
    </source>
</evidence>
<dbReference type="RefSeq" id="WP_386104099.1">
    <property type="nucleotide sequence ID" value="NZ_JBHTJR010000002.1"/>
</dbReference>
<accession>A0ABW3JM78</accession>
<comment type="caution">
    <text evidence="1">The sequence shown here is derived from an EMBL/GenBank/DDBJ whole genome shotgun (WGS) entry which is preliminary data.</text>
</comment>
<evidence type="ECO:0000313" key="1">
    <source>
        <dbReference type="EMBL" id="MFD0991620.1"/>
    </source>
</evidence>
<sequence>MKKILLFLIFTLGTLSCNSQLKSKEEEKKRLEIDKEFNQNSVNCFEGVQTVSDFNDKKEFWNICELENGNRIITIESHEKEIFFQEIYFERNGELIYAKETENFMPKNHFAQMSWNCEFYIEKGKLISLISLGHGKTEDDNWNPEMIIKMYKTRLTELKRIKN</sequence>